<evidence type="ECO:0000256" key="1">
    <source>
        <dbReference type="SAM" id="MobiDB-lite"/>
    </source>
</evidence>
<organism evidence="2 3">
    <name type="scientific">Galemys pyrenaicus</name>
    <name type="common">Iberian desman</name>
    <name type="synonym">Pyrenean desman</name>
    <dbReference type="NCBI Taxonomy" id="202257"/>
    <lineage>
        <taxon>Eukaryota</taxon>
        <taxon>Metazoa</taxon>
        <taxon>Chordata</taxon>
        <taxon>Craniata</taxon>
        <taxon>Vertebrata</taxon>
        <taxon>Euteleostomi</taxon>
        <taxon>Mammalia</taxon>
        <taxon>Eutheria</taxon>
        <taxon>Laurasiatheria</taxon>
        <taxon>Eulipotyphla</taxon>
        <taxon>Talpidae</taxon>
        <taxon>Galemys</taxon>
    </lineage>
</organism>
<evidence type="ECO:0000313" key="2">
    <source>
        <dbReference type="EMBL" id="KAG8516826.1"/>
    </source>
</evidence>
<proteinExistence type="predicted"/>
<sequence>MPHLLPGWTVTGHHGGGASGGGRITPGNEADVAAGILVSAAEGAPVEEAELEKAALPAREGASAEEAKVDTETTEAVHSDRPQPEDTEAVVPQEKVIPSVVIEPASNNEGEGEHEVTIGVESKEVTDDTAFPSETPELVSEQKVFEAPQAGALHAVCKQDFSGDASWLSLQGLYGRPIRQQQTQRWPDTRQAGVLGGWEAGRPPSPQRISPSRLLLLLSLLLLLLLHRSILTVLSVGARSSHSSGVLMTPPIYARVQHSSTPGNQRRPCSSALEQGSSSLAAPLLGCQQVALCPHPPPSEASCLRSAPAGNHFLCTDPALGTGVTRSCWAKFGRVGSRGMATIKTKAMEQHSMGHSREQEEQGAVLPNPRTKGPHGCLAAQEANRQGQEPEKMSGRN</sequence>
<feature type="compositionally biased region" description="Basic and acidic residues" evidence="1">
    <location>
        <begin position="65"/>
        <end position="84"/>
    </location>
</feature>
<accession>A0A8J6ACF3</accession>
<feature type="compositionally biased region" description="Gly residues" evidence="1">
    <location>
        <begin position="13"/>
        <end position="24"/>
    </location>
</feature>
<protein>
    <submittedName>
        <fullName evidence="2">Amphiphysin</fullName>
    </submittedName>
</protein>
<feature type="region of interest" description="Disordered" evidence="1">
    <location>
        <begin position="347"/>
        <end position="397"/>
    </location>
</feature>
<evidence type="ECO:0000313" key="3">
    <source>
        <dbReference type="Proteomes" id="UP000700334"/>
    </source>
</evidence>
<dbReference type="EMBL" id="JAGFMF010011665">
    <property type="protein sequence ID" value="KAG8516826.1"/>
    <property type="molecule type" value="Genomic_DNA"/>
</dbReference>
<reference evidence="2" key="1">
    <citation type="journal article" date="2021" name="Evol. Appl.">
        <title>The genome of the Pyrenean desman and the effects of bottlenecks and inbreeding on the genomic landscape of an endangered species.</title>
        <authorList>
            <person name="Escoda L."/>
            <person name="Castresana J."/>
        </authorList>
    </citation>
    <scope>NUCLEOTIDE SEQUENCE</scope>
    <source>
        <strain evidence="2">IBE-C5619</strain>
    </source>
</reference>
<name>A0A8J6ACF3_GALPY</name>
<feature type="region of interest" description="Disordered" evidence="1">
    <location>
        <begin position="1"/>
        <end position="26"/>
    </location>
</feature>
<feature type="compositionally biased region" description="Basic and acidic residues" evidence="1">
    <location>
        <begin position="388"/>
        <end position="397"/>
    </location>
</feature>
<gene>
    <name evidence="2" type="ORF">J0S82_004284</name>
</gene>
<feature type="region of interest" description="Disordered" evidence="1">
    <location>
        <begin position="54"/>
        <end position="90"/>
    </location>
</feature>
<dbReference type="AlphaFoldDB" id="A0A8J6ACF3"/>
<keyword evidence="3" id="KW-1185">Reference proteome</keyword>
<comment type="caution">
    <text evidence="2">The sequence shown here is derived from an EMBL/GenBank/DDBJ whole genome shotgun (WGS) entry which is preliminary data.</text>
</comment>
<dbReference type="Proteomes" id="UP000700334">
    <property type="component" value="Unassembled WGS sequence"/>
</dbReference>
<dbReference type="OrthoDB" id="446293at2759"/>